<protein>
    <submittedName>
        <fullName evidence="2">Uncharacterized protein</fullName>
    </submittedName>
</protein>
<gene>
    <name evidence="2" type="ORF">I553_9369</name>
</gene>
<dbReference type="EMBL" id="JAOB01000011">
    <property type="protein sequence ID" value="EUA73213.1"/>
    <property type="molecule type" value="Genomic_DNA"/>
</dbReference>
<dbReference type="AlphaFoldDB" id="X8DZV5"/>
<name>X8DZV5_MYCXE</name>
<feature type="region of interest" description="Disordered" evidence="1">
    <location>
        <begin position="29"/>
        <end position="56"/>
    </location>
</feature>
<reference evidence="2" key="1">
    <citation type="submission" date="2014-01" db="EMBL/GenBank/DDBJ databases">
        <authorList>
            <person name="Brown-Elliot B."/>
            <person name="Wallace R."/>
            <person name="Lenaerts A."/>
            <person name="Ordway D."/>
            <person name="DeGroote M.A."/>
            <person name="Parker T."/>
            <person name="Sizemore C."/>
            <person name="Tallon L.J."/>
            <person name="Sadzewicz L.K."/>
            <person name="Sengamalay N."/>
            <person name="Fraser C.M."/>
            <person name="Hine E."/>
            <person name="Shefchek K.A."/>
            <person name="Das S.P."/>
            <person name="Tettelin H."/>
        </authorList>
    </citation>
    <scope>NUCLEOTIDE SEQUENCE [LARGE SCALE GENOMIC DNA]</scope>
    <source>
        <strain evidence="2">4042</strain>
    </source>
</reference>
<sequence length="85" mass="9127">MPNQIIVAGAVIAHGTLLVAQRDRPPELAGAGNYPAARSGQVKPSPTRWRANWPKNSASRWRSASGWAATLISTPRRRCGPIGSR</sequence>
<proteinExistence type="predicted"/>
<comment type="caution">
    <text evidence="2">The sequence shown here is derived from an EMBL/GenBank/DDBJ whole genome shotgun (WGS) entry which is preliminary data.</text>
</comment>
<evidence type="ECO:0000313" key="2">
    <source>
        <dbReference type="EMBL" id="EUA73213.1"/>
    </source>
</evidence>
<evidence type="ECO:0000256" key="1">
    <source>
        <dbReference type="SAM" id="MobiDB-lite"/>
    </source>
</evidence>
<organism evidence="2">
    <name type="scientific">Mycobacterium xenopi 4042</name>
    <dbReference type="NCBI Taxonomy" id="1299334"/>
    <lineage>
        <taxon>Bacteria</taxon>
        <taxon>Bacillati</taxon>
        <taxon>Actinomycetota</taxon>
        <taxon>Actinomycetes</taxon>
        <taxon>Mycobacteriales</taxon>
        <taxon>Mycobacteriaceae</taxon>
        <taxon>Mycobacterium</taxon>
    </lineage>
</organism>
<accession>X8DZV5</accession>